<accession>A0ABT9SUT9</accession>
<comment type="caution">
    <text evidence="3">The sequence shown here is derived from an EMBL/GenBank/DDBJ whole genome shotgun (WGS) entry which is preliminary data.</text>
</comment>
<proteinExistence type="predicted"/>
<evidence type="ECO:0000313" key="4">
    <source>
        <dbReference type="Proteomes" id="UP001237737"/>
    </source>
</evidence>
<dbReference type="Gene3D" id="2.60.120.260">
    <property type="entry name" value="Galactose-binding domain-like"/>
    <property type="match status" value="1"/>
</dbReference>
<evidence type="ECO:0000313" key="3">
    <source>
        <dbReference type="EMBL" id="MDQ0008151.1"/>
    </source>
</evidence>
<dbReference type="Proteomes" id="UP001237737">
    <property type="component" value="Unassembled WGS sequence"/>
</dbReference>
<dbReference type="GO" id="GO:0016853">
    <property type="term" value="F:isomerase activity"/>
    <property type="evidence" value="ECO:0007669"/>
    <property type="project" value="UniProtKB-KW"/>
</dbReference>
<dbReference type="InterPro" id="IPR000866">
    <property type="entry name" value="AhpC/TSA"/>
</dbReference>
<dbReference type="Gene3D" id="3.40.30.10">
    <property type="entry name" value="Glutaredoxin"/>
    <property type="match status" value="1"/>
</dbReference>
<dbReference type="RefSeq" id="WP_306846804.1">
    <property type="nucleotide sequence ID" value="NZ_JAUSSK010000001.1"/>
</dbReference>
<gene>
    <name evidence="3" type="ORF">J2T07_000310</name>
</gene>
<keyword evidence="1" id="KW-0732">Signal</keyword>
<dbReference type="Pfam" id="PF17991">
    <property type="entry name" value="Thioredoxin_10"/>
    <property type="match status" value="1"/>
</dbReference>
<evidence type="ECO:0000259" key="2">
    <source>
        <dbReference type="PROSITE" id="PS51352"/>
    </source>
</evidence>
<dbReference type="InterPro" id="IPR036249">
    <property type="entry name" value="Thioredoxin-like_sf"/>
</dbReference>
<dbReference type="Pfam" id="PF00578">
    <property type="entry name" value="AhpC-TSA"/>
    <property type="match status" value="1"/>
</dbReference>
<feature type="domain" description="Thioredoxin" evidence="2">
    <location>
        <begin position="36"/>
        <end position="181"/>
    </location>
</feature>
<dbReference type="PANTHER" id="PTHR42852">
    <property type="entry name" value="THIOL:DISULFIDE INTERCHANGE PROTEIN DSBE"/>
    <property type="match status" value="1"/>
</dbReference>
<dbReference type="EMBL" id="JAUSSK010000001">
    <property type="protein sequence ID" value="MDQ0008151.1"/>
    <property type="molecule type" value="Genomic_DNA"/>
</dbReference>
<dbReference type="PANTHER" id="PTHR42852:SF13">
    <property type="entry name" value="PROTEIN DIPZ"/>
    <property type="match status" value="1"/>
</dbReference>
<dbReference type="SUPFAM" id="SSF52833">
    <property type="entry name" value="Thioredoxin-like"/>
    <property type="match status" value="1"/>
</dbReference>
<feature type="signal peptide" evidence="1">
    <location>
        <begin position="1"/>
        <end position="20"/>
    </location>
</feature>
<reference evidence="3 4" key="1">
    <citation type="submission" date="2023-07" db="EMBL/GenBank/DDBJ databases">
        <title>Sorghum-associated microbial communities from plants grown in Nebraska, USA.</title>
        <authorList>
            <person name="Schachtman D."/>
        </authorList>
    </citation>
    <scope>NUCLEOTIDE SEQUENCE [LARGE SCALE GENOMIC DNA]</scope>
    <source>
        <strain evidence="3 4">CC60</strain>
    </source>
</reference>
<keyword evidence="4" id="KW-1185">Reference proteome</keyword>
<sequence>MKPYTLLAISLAFTTVFSHPAVSGDAVVSPPSSIELPVEGRMPSLTGAKTWIGSPALSPAALRGKVVLVDFWTYSCINSLRQIPYLRAWAERYGNRGLVVIGVHSPEFGFEKDLDNVRTAVKDIAPGYPVAVDSEHAVWRAFDNEYWPALYIVDSQGRIRHHVFGEGEYERTEAIIRQLLAEAGHADLPAGPAKVISEGVEAQADWAQLRSGETYVGYGRADGFASPGGMRHGRSETYARPNGLSPGSWGLVGDWTVNAESAQADKAGARIVYRIHARDVHLVMGPSASGAPVRFRVLVNGKPPGAGHGVDVGGDGSGTVTKPRMYQLIRQAGGITDRDVEIEFLDPGIQVYSFTFG</sequence>
<protein>
    <submittedName>
        <fullName evidence="3">Thiol-disulfide isomerase/thioredoxin</fullName>
    </submittedName>
</protein>
<organism evidence="3 4">
    <name type="scientific">Luteibacter jiangsuensis</name>
    <dbReference type="NCBI Taxonomy" id="637577"/>
    <lineage>
        <taxon>Bacteria</taxon>
        <taxon>Pseudomonadati</taxon>
        <taxon>Pseudomonadota</taxon>
        <taxon>Gammaproteobacteria</taxon>
        <taxon>Lysobacterales</taxon>
        <taxon>Rhodanobacteraceae</taxon>
        <taxon>Luteibacter</taxon>
    </lineage>
</organism>
<dbReference type="InterPro" id="IPR050553">
    <property type="entry name" value="Thioredoxin_ResA/DsbE_sf"/>
</dbReference>
<name>A0ABT9SUT9_9GAMM</name>
<evidence type="ECO:0000256" key="1">
    <source>
        <dbReference type="SAM" id="SignalP"/>
    </source>
</evidence>
<dbReference type="PROSITE" id="PS51352">
    <property type="entry name" value="THIOREDOXIN_2"/>
    <property type="match status" value="1"/>
</dbReference>
<dbReference type="InterPro" id="IPR013766">
    <property type="entry name" value="Thioredoxin_domain"/>
</dbReference>
<dbReference type="InterPro" id="IPR041017">
    <property type="entry name" value="Thioredoxin_10"/>
</dbReference>
<feature type="chain" id="PRO_5046156473" evidence="1">
    <location>
        <begin position="21"/>
        <end position="357"/>
    </location>
</feature>
<keyword evidence="3" id="KW-0413">Isomerase</keyword>